<keyword evidence="10" id="KW-1185">Reference proteome</keyword>
<dbReference type="EMBL" id="MU069894">
    <property type="protein sequence ID" value="KAF5832152.1"/>
    <property type="molecule type" value="Genomic_DNA"/>
</dbReference>
<keyword evidence="4" id="KW-0206">Cytoskeleton</keyword>
<evidence type="ECO:0000256" key="5">
    <source>
        <dbReference type="ARBA" id="ARBA00023273"/>
    </source>
</evidence>
<dbReference type="Proteomes" id="UP000815325">
    <property type="component" value="Unassembled WGS sequence"/>
</dbReference>
<feature type="domain" description="Enkurin" evidence="8">
    <location>
        <begin position="70"/>
        <end position="162"/>
    </location>
</feature>
<feature type="coiled-coil region" evidence="6">
    <location>
        <begin position="130"/>
        <end position="157"/>
    </location>
</feature>
<keyword evidence="5" id="KW-0966">Cell projection</keyword>
<gene>
    <name evidence="9" type="ORF">DUNSADRAFT_12054</name>
</gene>
<evidence type="ECO:0000256" key="3">
    <source>
        <dbReference type="ARBA" id="ARBA00022490"/>
    </source>
</evidence>
<proteinExistence type="predicted"/>
<reference evidence="9" key="1">
    <citation type="submission" date="2017-08" db="EMBL/GenBank/DDBJ databases">
        <authorList>
            <person name="Polle J.E."/>
            <person name="Barry K."/>
            <person name="Cushman J."/>
            <person name="Schmutz J."/>
            <person name="Tran D."/>
            <person name="Hathwaick L.T."/>
            <person name="Yim W.C."/>
            <person name="Jenkins J."/>
            <person name="Mckie-Krisberg Z.M."/>
            <person name="Prochnik S."/>
            <person name="Lindquist E."/>
            <person name="Dockter R.B."/>
            <person name="Adam C."/>
            <person name="Molina H."/>
            <person name="Bunkerborg J."/>
            <person name="Jin E."/>
            <person name="Buchheim M."/>
            <person name="Magnuson J."/>
        </authorList>
    </citation>
    <scope>NUCLEOTIDE SEQUENCE</scope>
    <source>
        <strain evidence="9">CCAP 19/18</strain>
    </source>
</reference>
<dbReference type="InterPro" id="IPR027012">
    <property type="entry name" value="Enkurin_dom"/>
</dbReference>
<feature type="compositionally biased region" description="Basic and acidic residues" evidence="7">
    <location>
        <begin position="1"/>
        <end position="19"/>
    </location>
</feature>
<organism evidence="9 10">
    <name type="scientific">Dunaliella salina</name>
    <name type="common">Green alga</name>
    <name type="synonym">Protococcus salinus</name>
    <dbReference type="NCBI Taxonomy" id="3046"/>
    <lineage>
        <taxon>Eukaryota</taxon>
        <taxon>Viridiplantae</taxon>
        <taxon>Chlorophyta</taxon>
        <taxon>core chlorophytes</taxon>
        <taxon>Chlorophyceae</taxon>
        <taxon>CS clade</taxon>
        <taxon>Chlamydomonadales</taxon>
        <taxon>Dunaliellaceae</taxon>
        <taxon>Dunaliella</taxon>
    </lineage>
</organism>
<evidence type="ECO:0000259" key="8">
    <source>
        <dbReference type="PROSITE" id="PS51665"/>
    </source>
</evidence>
<feature type="region of interest" description="Disordered" evidence="7">
    <location>
        <begin position="1"/>
        <end position="20"/>
    </location>
</feature>
<evidence type="ECO:0000313" key="10">
    <source>
        <dbReference type="Proteomes" id="UP000815325"/>
    </source>
</evidence>
<accession>A0ABQ7GC19</accession>
<dbReference type="InterPro" id="IPR052102">
    <property type="entry name" value="Enkurin_domain-protein"/>
</dbReference>
<sequence>MTMKKEKVKPPVPKRDEKPVYGLQSNKNFITTNAVENILAKPKNVPQEPFRWTSRPGYGKPPVYLRRNKQRIAQEREHLETYLKMRFDPDPGAMVTQLSEGERQELLRHLKRKWASVNAAYQTQPLVMDSDQKKHRKEEMERLLAEIEKDIKTLERGDMILIMDE</sequence>
<dbReference type="Pfam" id="PF13864">
    <property type="entry name" value="Enkurin"/>
    <property type="match status" value="1"/>
</dbReference>
<evidence type="ECO:0000256" key="7">
    <source>
        <dbReference type="SAM" id="MobiDB-lite"/>
    </source>
</evidence>
<evidence type="ECO:0000313" key="9">
    <source>
        <dbReference type="EMBL" id="KAF5832152.1"/>
    </source>
</evidence>
<evidence type="ECO:0000256" key="4">
    <source>
        <dbReference type="ARBA" id="ARBA00023212"/>
    </source>
</evidence>
<comment type="subcellular location">
    <subcellularLocation>
        <location evidence="1">Cell projection</location>
        <location evidence="1">Cilium</location>
    </subcellularLocation>
    <subcellularLocation>
        <location evidence="2">Cytoplasm</location>
        <location evidence="2">Cytoskeleton</location>
    </subcellularLocation>
</comment>
<evidence type="ECO:0000256" key="1">
    <source>
        <dbReference type="ARBA" id="ARBA00004138"/>
    </source>
</evidence>
<keyword evidence="3" id="KW-0963">Cytoplasm</keyword>
<keyword evidence="6" id="KW-0175">Coiled coil</keyword>
<dbReference type="PROSITE" id="PS51665">
    <property type="entry name" value="ENKURIN"/>
    <property type="match status" value="1"/>
</dbReference>
<evidence type="ECO:0000256" key="2">
    <source>
        <dbReference type="ARBA" id="ARBA00004245"/>
    </source>
</evidence>
<comment type="caution">
    <text evidence="9">The sequence shown here is derived from an EMBL/GenBank/DDBJ whole genome shotgun (WGS) entry which is preliminary data.</text>
</comment>
<dbReference type="PANTHER" id="PTHR21490">
    <property type="entry name" value="ENKURIN-RELATED"/>
    <property type="match status" value="1"/>
</dbReference>
<evidence type="ECO:0000256" key="6">
    <source>
        <dbReference type="SAM" id="Coils"/>
    </source>
</evidence>
<name>A0ABQ7GC19_DUNSA</name>
<protein>
    <submittedName>
        <fullName evidence="9">Calmodulin-binding-domain-containing protein</fullName>
    </submittedName>
</protein>
<dbReference type="PANTHER" id="PTHR21490:SF0">
    <property type="entry name" value="ENKURIN"/>
    <property type="match status" value="1"/>
</dbReference>